<protein>
    <submittedName>
        <fullName evidence="1">Uncharacterized protein</fullName>
    </submittedName>
</protein>
<dbReference type="AlphaFoldDB" id="A0A0F8Z933"/>
<comment type="caution">
    <text evidence="1">The sequence shown here is derived from an EMBL/GenBank/DDBJ whole genome shotgun (WGS) entry which is preliminary data.</text>
</comment>
<evidence type="ECO:0000313" key="1">
    <source>
        <dbReference type="EMBL" id="KKK82485.1"/>
    </source>
</evidence>
<gene>
    <name evidence="1" type="ORF">LCGC14_2802930</name>
</gene>
<proteinExistence type="predicted"/>
<organism evidence="1">
    <name type="scientific">marine sediment metagenome</name>
    <dbReference type="NCBI Taxonomy" id="412755"/>
    <lineage>
        <taxon>unclassified sequences</taxon>
        <taxon>metagenomes</taxon>
        <taxon>ecological metagenomes</taxon>
    </lineage>
</organism>
<accession>A0A0F8Z933</accession>
<dbReference type="EMBL" id="LAZR01052651">
    <property type="protein sequence ID" value="KKK82485.1"/>
    <property type="molecule type" value="Genomic_DNA"/>
</dbReference>
<reference evidence="1" key="1">
    <citation type="journal article" date="2015" name="Nature">
        <title>Complex archaea that bridge the gap between prokaryotes and eukaryotes.</title>
        <authorList>
            <person name="Spang A."/>
            <person name="Saw J.H."/>
            <person name="Jorgensen S.L."/>
            <person name="Zaremba-Niedzwiedzka K."/>
            <person name="Martijn J."/>
            <person name="Lind A.E."/>
            <person name="van Eijk R."/>
            <person name="Schleper C."/>
            <person name="Guy L."/>
            <person name="Ettema T.J."/>
        </authorList>
    </citation>
    <scope>NUCLEOTIDE SEQUENCE</scope>
</reference>
<sequence length="50" mass="5788">MNVDPTNPVNQNHIKIFELEHRGHTLITIEVTEIKEIYEEVEVSMNVAIV</sequence>
<name>A0A0F8Z933_9ZZZZ</name>